<dbReference type="NCBIfam" id="TIGR02215">
    <property type="entry name" value="phage_chp_gp8"/>
    <property type="match status" value="1"/>
</dbReference>
<organism evidence="1 2">
    <name type="scientific">Pseudoroseicyclus aestuarii</name>
    <dbReference type="NCBI Taxonomy" id="1795041"/>
    <lineage>
        <taxon>Bacteria</taxon>
        <taxon>Pseudomonadati</taxon>
        <taxon>Pseudomonadota</taxon>
        <taxon>Alphaproteobacteria</taxon>
        <taxon>Rhodobacterales</taxon>
        <taxon>Paracoccaceae</taxon>
        <taxon>Pseudoroseicyclus</taxon>
    </lineage>
</organism>
<evidence type="ECO:0000313" key="2">
    <source>
        <dbReference type="Proteomes" id="UP000248311"/>
    </source>
</evidence>
<dbReference type="CDD" id="cd08054">
    <property type="entry name" value="gp6"/>
    <property type="match status" value="1"/>
</dbReference>
<name>A0A318SRS4_9RHOB</name>
<gene>
    <name evidence="1" type="ORF">DFP88_11129</name>
</gene>
<evidence type="ECO:0000313" key="1">
    <source>
        <dbReference type="EMBL" id="PYE80819.1"/>
    </source>
</evidence>
<dbReference type="RefSeq" id="WP_110815710.1">
    <property type="nucleotide sequence ID" value="NZ_QJTE01000011.1"/>
</dbReference>
<dbReference type="OrthoDB" id="7834329at2"/>
<dbReference type="NCBIfam" id="TIGR01560">
    <property type="entry name" value="put_DNA_pack"/>
    <property type="match status" value="1"/>
</dbReference>
<proteinExistence type="predicted"/>
<reference evidence="1 2" key="1">
    <citation type="submission" date="2018-06" db="EMBL/GenBank/DDBJ databases">
        <title>Genomic Encyclopedia of Type Strains, Phase III (KMG-III): the genomes of soil and plant-associated and newly described type strains.</title>
        <authorList>
            <person name="Whitman W."/>
        </authorList>
    </citation>
    <scope>NUCLEOTIDE SEQUENCE [LARGE SCALE GENOMIC DNA]</scope>
    <source>
        <strain evidence="1 2">CECT 9025</strain>
    </source>
</reference>
<dbReference type="EMBL" id="QJTE01000011">
    <property type="protein sequence ID" value="PYE80819.1"/>
    <property type="molecule type" value="Genomic_DNA"/>
</dbReference>
<dbReference type="AlphaFoldDB" id="A0A318SRS4"/>
<dbReference type="Gene3D" id="1.10.3230.30">
    <property type="entry name" value="Phage gp6-like head-tail connector protein"/>
    <property type="match status" value="1"/>
</dbReference>
<accession>A0A318SRS4</accession>
<dbReference type="InterPro" id="IPR006450">
    <property type="entry name" value="Phage_HK97_gp6-like"/>
</dbReference>
<dbReference type="InterPro" id="IPR011738">
    <property type="entry name" value="Phage_CHP"/>
</dbReference>
<comment type="caution">
    <text evidence="1">The sequence shown here is derived from an EMBL/GenBank/DDBJ whole genome shotgun (WGS) entry which is preliminary data.</text>
</comment>
<protein>
    <submittedName>
        <fullName evidence="1">Putative phiE125 gp8 family phage protein</fullName>
    </submittedName>
</protein>
<sequence>MEVLTRPAAVVEAEAFFAAVHLADPDESDAAVVRDTLAAAAELIGSAANRPLGEHRVIFSVPARSGTWWFPCAPVLGINEVTIQRADGAWVPFANWRLLDDFSEPRLRIGATGQRADALLQVNARVGYDDGTVPPSLKQAVILLAKDWYEAGIAVEARDETALAFGVKALIRKHRYLRPREWA</sequence>
<keyword evidence="2" id="KW-1185">Reference proteome</keyword>
<dbReference type="Proteomes" id="UP000248311">
    <property type="component" value="Unassembled WGS sequence"/>
</dbReference>